<dbReference type="InterPro" id="IPR013368">
    <property type="entry name" value="YecD_YerC"/>
</dbReference>
<dbReference type="Gene3D" id="1.10.1270.10">
    <property type="entry name" value="TrpR-like"/>
    <property type="match status" value="1"/>
</dbReference>
<sequence length="126" mass="13926">MAGITNILQPFLLTRYHVSKMKQKQPGSLGTDASEDPAKELFQAIADLRTAAEAAGFMGDLCTPQELQAMGARWQVVRLLDQGMHYQAIAERTGASTATISRVSNWLRFGTGGYRAMLERWHEAGR</sequence>
<dbReference type="InterPro" id="IPR000831">
    <property type="entry name" value="Trp_repress"/>
</dbReference>
<dbReference type="InterPro" id="IPR010921">
    <property type="entry name" value="Trp_repressor/repl_initiator"/>
</dbReference>
<protein>
    <submittedName>
        <fullName evidence="1">TrpR like protein</fullName>
    </submittedName>
</protein>
<reference evidence="1" key="2">
    <citation type="journal article" date="2014" name="ISME J.">
        <title>Microbial stratification in low pH oxic and suboxic macroscopic growths along an acid mine drainage.</title>
        <authorList>
            <person name="Mendez-Garcia C."/>
            <person name="Mesa V."/>
            <person name="Sprenger R.R."/>
            <person name="Richter M."/>
            <person name="Diez M.S."/>
            <person name="Solano J."/>
            <person name="Bargiela R."/>
            <person name="Golyshina O.V."/>
            <person name="Manteca A."/>
            <person name="Ramos J.L."/>
            <person name="Gallego J.R."/>
            <person name="Llorente I."/>
            <person name="Martins Dos Santos V.A."/>
            <person name="Jensen O.N."/>
            <person name="Pelaez A.I."/>
            <person name="Sanchez J."/>
            <person name="Ferrer M."/>
        </authorList>
    </citation>
    <scope>NUCLEOTIDE SEQUENCE</scope>
</reference>
<dbReference type="SUPFAM" id="SSF48295">
    <property type="entry name" value="TrpR-like"/>
    <property type="match status" value="1"/>
</dbReference>
<dbReference type="EMBL" id="AUZY01003426">
    <property type="protein sequence ID" value="EQD69292.1"/>
    <property type="molecule type" value="Genomic_DNA"/>
</dbReference>
<dbReference type="GO" id="GO:0043565">
    <property type="term" value="F:sequence-specific DNA binding"/>
    <property type="evidence" value="ECO:0007669"/>
    <property type="project" value="InterPro"/>
</dbReference>
<name>T1BI10_9ZZZZ</name>
<proteinExistence type="predicted"/>
<organism evidence="1">
    <name type="scientific">mine drainage metagenome</name>
    <dbReference type="NCBI Taxonomy" id="410659"/>
    <lineage>
        <taxon>unclassified sequences</taxon>
        <taxon>metagenomes</taxon>
        <taxon>ecological metagenomes</taxon>
    </lineage>
</organism>
<dbReference type="Pfam" id="PF01371">
    <property type="entry name" value="Trp_repressor"/>
    <property type="match status" value="1"/>
</dbReference>
<dbReference type="GO" id="GO:0003700">
    <property type="term" value="F:DNA-binding transcription factor activity"/>
    <property type="evidence" value="ECO:0007669"/>
    <property type="project" value="InterPro"/>
</dbReference>
<reference evidence="1" key="1">
    <citation type="submission" date="2013-08" db="EMBL/GenBank/DDBJ databases">
        <authorList>
            <person name="Mendez C."/>
            <person name="Richter M."/>
            <person name="Ferrer M."/>
            <person name="Sanchez J."/>
        </authorList>
    </citation>
    <scope>NUCLEOTIDE SEQUENCE</scope>
</reference>
<dbReference type="AlphaFoldDB" id="T1BI10"/>
<dbReference type="InterPro" id="IPR038116">
    <property type="entry name" value="TrpR-like_sf"/>
</dbReference>
<evidence type="ECO:0000313" key="1">
    <source>
        <dbReference type="EMBL" id="EQD69292.1"/>
    </source>
</evidence>
<dbReference type="PANTHER" id="PTHR40080:SF1">
    <property type="entry name" value="TRPR-LIKE PROTEIN YERC_YECD"/>
    <property type="match status" value="1"/>
</dbReference>
<accession>T1BI10</accession>
<gene>
    <name evidence="1" type="ORF">B1B_05411</name>
</gene>
<dbReference type="PANTHER" id="PTHR40080">
    <property type="entry name" value="LMO1763 PROTEIN"/>
    <property type="match status" value="1"/>
</dbReference>
<dbReference type="NCBIfam" id="TIGR02531">
    <property type="entry name" value="yecD_yerC"/>
    <property type="match status" value="1"/>
</dbReference>
<comment type="caution">
    <text evidence="1">The sequence shown here is derived from an EMBL/GenBank/DDBJ whole genome shotgun (WGS) entry which is preliminary data.</text>
</comment>